<comment type="caution">
    <text evidence="2">The sequence shown here is derived from an EMBL/GenBank/DDBJ whole genome shotgun (WGS) entry which is preliminary data.</text>
</comment>
<gene>
    <name evidence="2" type="ORF">BB561_000878</name>
</gene>
<sequence length="225" mass="24057">MQFSILNAFTLSAFAMIVNAGYYGGNESVAAQATKSAVKPSYNAGGDSYSGSDSAYKGGSGSYGGGSGSYGGSINNIVTVAVVKTATTTVGTPMSTHTYTDTSYVTSVETSTSTSTQTLTSTETSIVDENVEVTMKETMDTMAVNQSTTAKLFYNLMQFNCYIKAQIENSGKLVALLSNWELVKEYNEITENAAANGIKILFERRDKRLIAFEETIQAHSRIGMK</sequence>
<name>A0A2T9YXB5_9FUNG</name>
<organism evidence="2 3">
    <name type="scientific">Smittium simulii</name>
    <dbReference type="NCBI Taxonomy" id="133385"/>
    <lineage>
        <taxon>Eukaryota</taxon>
        <taxon>Fungi</taxon>
        <taxon>Fungi incertae sedis</taxon>
        <taxon>Zoopagomycota</taxon>
        <taxon>Kickxellomycotina</taxon>
        <taxon>Harpellomycetes</taxon>
        <taxon>Harpellales</taxon>
        <taxon>Legeriomycetaceae</taxon>
        <taxon>Smittium</taxon>
    </lineage>
</organism>
<evidence type="ECO:0000313" key="3">
    <source>
        <dbReference type="Proteomes" id="UP000245383"/>
    </source>
</evidence>
<feature type="signal peptide" evidence="1">
    <location>
        <begin position="1"/>
        <end position="20"/>
    </location>
</feature>
<keyword evidence="3" id="KW-1185">Reference proteome</keyword>
<dbReference type="AlphaFoldDB" id="A0A2T9YXB5"/>
<keyword evidence="1" id="KW-0732">Signal</keyword>
<accession>A0A2T9YXB5</accession>
<protein>
    <submittedName>
        <fullName evidence="2">Uncharacterized protein</fullName>
    </submittedName>
</protein>
<proteinExistence type="predicted"/>
<reference evidence="2 3" key="1">
    <citation type="journal article" date="2018" name="MBio">
        <title>Comparative Genomics Reveals the Core Gene Toolbox for the Fungus-Insect Symbiosis.</title>
        <authorList>
            <person name="Wang Y."/>
            <person name="Stata M."/>
            <person name="Wang W."/>
            <person name="Stajich J.E."/>
            <person name="White M.M."/>
            <person name="Moncalvo J.M."/>
        </authorList>
    </citation>
    <scope>NUCLEOTIDE SEQUENCE [LARGE SCALE GENOMIC DNA]</scope>
    <source>
        <strain evidence="2 3">SWE-8-4</strain>
    </source>
</reference>
<dbReference type="EMBL" id="MBFR01000021">
    <property type="protein sequence ID" value="PVU96936.1"/>
    <property type="molecule type" value="Genomic_DNA"/>
</dbReference>
<feature type="chain" id="PRO_5015661847" evidence="1">
    <location>
        <begin position="21"/>
        <end position="225"/>
    </location>
</feature>
<dbReference type="Proteomes" id="UP000245383">
    <property type="component" value="Unassembled WGS sequence"/>
</dbReference>
<evidence type="ECO:0000256" key="1">
    <source>
        <dbReference type="SAM" id="SignalP"/>
    </source>
</evidence>
<evidence type="ECO:0000313" key="2">
    <source>
        <dbReference type="EMBL" id="PVU96936.1"/>
    </source>
</evidence>